<dbReference type="Proteomes" id="UP000007259">
    <property type="component" value="Chromosome 27"/>
</dbReference>
<reference evidence="2 3" key="1">
    <citation type="journal article" date="2011" name="Genome Res.">
        <title>Chromosome and gene copy number variation allow major structural change between species and strains of Leishmania.</title>
        <authorList>
            <person name="Rogers M.B."/>
            <person name="Hilley J.D."/>
            <person name="Dickens N.J."/>
            <person name="Wilkes J."/>
            <person name="Bates P.A."/>
            <person name="Depledge D.P."/>
            <person name="Harris D."/>
            <person name="Her Y."/>
            <person name="Herzyk P."/>
            <person name="Imamura H."/>
            <person name="Otto T.D."/>
            <person name="Sanders M."/>
            <person name="Seeger K."/>
            <person name="Dujardin J.C."/>
            <person name="Berriman M."/>
            <person name="Smith D.F."/>
            <person name="Hertz-Fowler C."/>
            <person name="Mottram J.C."/>
        </authorList>
    </citation>
    <scope>NUCLEOTIDE SEQUENCE [LARGE SCALE GENOMIC DNA]</scope>
    <source>
        <strain evidence="2 3">MHOM/GT/2001/U1103</strain>
    </source>
</reference>
<dbReference type="OrthoDB" id="272026at2759"/>
<sequence>MPSVGSGYTFADFLQRLERSPVSQMSPLYHEHRLLFVNRPDMLSRAVLSVSWKRGLAILGAAYYTQPVASETYRALLAQMLRHNRHVSRTGTGQLVSWQAAIKVMSEAVLAHGTSLPTRVSVSTLRLLAPHRQWRTAIDVLKLNQANGQLTKPMLLDAAHACATSAAWPHALQLLMHLHQQDPPLLFDAIQSMRPPDTTALTAAASAHALLPSVRDAGAPTPAQQHILSVLNSVVGSVPHEVAARSSLCTSYLTHLLASTTLTPELKVQRATAAMAQLPWTAALALLSDLSEPALLTDVEWTRVRDTVLLPSNSDAGKGDGDSGVGEERQRRRRPLSAKGRLKRKRDASSAVMLPDAAEPEDEEAVESAAASSSTSLNSFISQSAPSVMTAADAHSHQDSVVLSATALFSRMQLLRASPLTAAAMIAVMVDKLPTPEMAAAFLQSCAAHLAQPVPASSSAADGLDIALQGGDTTVGSVAATRHPVVVHALLHNCARHENGWAIAAPALLGHSAAQVATPPELLSSLVRQLRQAKQVALAVRLLHEHIIPSGSLMTPTSWEDMLECALAHNRAIRLRHLHRKTANSRDGSALTKATPRLSSVHWVSALSWVKSRQATSSEDRIRKTDTGPSQGAEQRHPLEVVTLERPLSHKMLSLLINVCVLGGSPQGALHALGYARRVNKTELPHTSQIRALLYCMQYDRPCEAEAIVEQCAKREGEAAAQPLRHLLRLIGEGKSNDGEGNEE</sequence>
<dbReference type="EMBL" id="FR799580">
    <property type="protein sequence ID" value="CBZ28253.1"/>
    <property type="molecule type" value="Genomic_DNA"/>
</dbReference>
<dbReference type="OMA" id="AAYYTQP"/>
<gene>
    <name evidence="2" type="ORF">LMXM_27_1520</name>
</gene>
<dbReference type="PhylomeDB" id="E9AZ56"/>
<dbReference type="GeneID" id="13449924"/>
<organism evidence="2 3">
    <name type="scientific">Leishmania mexicana (strain MHOM/GT/2001/U1103)</name>
    <dbReference type="NCBI Taxonomy" id="929439"/>
    <lineage>
        <taxon>Eukaryota</taxon>
        <taxon>Discoba</taxon>
        <taxon>Euglenozoa</taxon>
        <taxon>Kinetoplastea</taxon>
        <taxon>Metakinetoplastina</taxon>
        <taxon>Trypanosomatida</taxon>
        <taxon>Trypanosomatidae</taxon>
        <taxon>Leishmaniinae</taxon>
        <taxon>Leishmania</taxon>
    </lineage>
</organism>
<dbReference type="KEGG" id="lmi:LMXM_27_1520"/>
<protein>
    <submittedName>
        <fullName evidence="2">Uncharacterized protein</fullName>
    </submittedName>
</protein>
<evidence type="ECO:0000256" key="1">
    <source>
        <dbReference type="SAM" id="MobiDB-lite"/>
    </source>
</evidence>
<name>E9AZ56_LEIMU</name>
<dbReference type="VEuPathDB" id="TriTrypDB:LmxM.27.1520"/>
<keyword evidence="3" id="KW-1185">Reference proteome</keyword>
<feature type="region of interest" description="Disordered" evidence="1">
    <location>
        <begin position="310"/>
        <end position="370"/>
    </location>
</feature>
<dbReference type="AlphaFoldDB" id="E9AZ56"/>
<evidence type="ECO:0000313" key="2">
    <source>
        <dbReference type="EMBL" id="CBZ28253.1"/>
    </source>
</evidence>
<dbReference type="RefSeq" id="XP_003876728.1">
    <property type="nucleotide sequence ID" value="XM_003876679.1"/>
</dbReference>
<proteinExistence type="predicted"/>
<accession>E9AZ56</accession>
<feature type="compositionally biased region" description="Basic and acidic residues" evidence="1">
    <location>
        <begin position="317"/>
        <end position="330"/>
    </location>
</feature>
<evidence type="ECO:0000313" key="3">
    <source>
        <dbReference type="Proteomes" id="UP000007259"/>
    </source>
</evidence>
<feature type="compositionally biased region" description="Basic residues" evidence="1">
    <location>
        <begin position="331"/>
        <end position="346"/>
    </location>
</feature>